<dbReference type="AlphaFoldDB" id="A0A6P7S673"/>
<dbReference type="GO" id="GO:0005829">
    <property type="term" value="C:cytosol"/>
    <property type="evidence" value="ECO:0007669"/>
    <property type="project" value="TreeGrafter"/>
</dbReference>
<name>A0A6P7S673_9MOLL</name>
<dbReference type="RefSeq" id="XP_029633648.1">
    <property type="nucleotide sequence ID" value="XM_029777788.2"/>
</dbReference>
<dbReference type="Proteomes" id="UP000515154">
    <property type="component" value="Linkage group LG3"/>
</dbReference>
<dbReference type="InterPro" id="IPR051970">
    <property type="entry name" value="TEL2_Regulation"/>
</dbReference>
<feature type="region of interest" description="Disordered" evidence="4">
    <location>
        <begin position="476"/>
        <end position="530"/>
    </location>
</feature>
<feature type="compositionally biased region" description="Polar residues" evidence="4">
    <location>
        <begin position="485"/>
        <end position="495"/>
    </location>
</feature>
<accession>A0A6P7S673</accession>
<dbReference type="Pfam" id="PF25320">
    <property type="entry name" value="TELO2_ARM"/>
    <property type="match status" value="1"/>
</dbReference>
<dbReference type="InterPro" id="IPR038528">
    <property type="entry name" value="TEL2_C_sf"/>
</dbReference>
<dbReference type="KEGG" id="osn:115209396"/>
<dbReference type="PANTHER" id="PTHR15830">
    <property type="entry name" value="TELOMERE LENGTH REGULATION PROTEIN TEL2 FAMILY MEMBER"/>
    <property type="match status" value="1"/>
</dbReference>
<evidence type="ECO:0000256" key="3">
    <source>
        <dbReference type="ARBA" id="ARBA00022490"/>
    </source>
</evidence>
<dbReference type="Pfam" id="PF10193">
    <property type="entry name" value="Telomere_reg-2"/>
    <property type="match status" value="1"/>
</dbReference>
<proteinExistence type="inferred from homology"/>
<evidence type="ECO:0000256" key="1">
    <source>
        <dbReference type="ARBA" id="ARBA00004496"/>
    </source>
</evidence>
<dbReference type="InterPro" id="IPR057348">
    <property type="entry name" value="TELO2_ARM"/>
</dbReference>
<feature type="compositionally biased region" description="Basic and acidic residues" evidence="4">
    <location>
        <begin position="496"/>
        <end position="507"/>
    </location>
</feature>
<dbReference type="InterPro" id="IPR019337">
    <property type="entry name" value="Telomere_length_regulation_dom"/>
</dbReference>
<organism evidence="7 8">
    <name type="scientific">Octopus sinensis</name>
    <name type="common">East Asian common octopus</name>
    <dbReference type="NCBI Taxonomy" id="2607531"/>
    <lineage>
        <taxon>Eukaryota</taxon>
        <taxon>Metazoa</taxon>
        <taxon>Spiralia</taxon>
        <taxon>Lophotrochozoa</taxon>
        <taxon>Mollusca</taxon>
        <taxon>Cephalopoda</taxon>
        <taxon>Coleoidea</taxon>
        <taxon>Octopodiformes</taxon>
        <taxon>Octopoda</taxon>
        <taxon>Incirrata</taxon>
        <taxon>Octopodidae</taxon>
        <taxon>Octopus</taxon>
    </lineage>
</organism>
<dbReference type="PANTHER" id="PTHR15830:SF10">
    <property type="entry name" value="TELOMERE LENGTH REGULATION PROTEIN TEL2 HOMOLOG"/>
    <property type="match status" value="1"/>
</dbReference>
<dbReference type="Gene3D" id="1.25.40.720">
    <property type="entry name" value="Telomere length regulation protein 2, C-terminal domain"/>
    <property type="match status" value="2"/>
</dbReference>
<gene>
    <name evidence="8 9" type="primary">LOC115209396</name>
</gene>
<keyword evidence="3" id="KW-0963">Cytoplasm</keyword>
<comment type="subcellular location">
    <subcellularLocation>
        <location evidence="1">Cytoplasm</location>
    </subcellularLocation>
</comment>
<dbReference type="GO" id="GO:0042162">
    <property type="term" value="F:telomeric DNA binding"/>
    <property type="evidence" value="ECO:0007669"/>
    <property type="project" value="TreeGrafter"/>
</dbReference>
<evidence type="ECO:0000313" key="8">
    <source>
        <dbReference type="RefSeq" id="XP_029633648.1"/>
    </source>
</evidence>
<reference evidence="8 9" key="1">
    <citation type="submission" date="2025-08" db="UniProtKB">
        <authorList>
            <consortium name="RefSeq"/>
        </authorList>
    </citation>
    <scope>IDENTIFICATION</scope>
</reference>
<evidence type="ECO:0000259" key="5">
    <source>
        <dbReference type="Pfam" id="PF10193"/>
    </source>
</evidence>
<dbReference type="FunFam" id="1.25.40.720:FF:000001">
    <property type="entry name" value="Telomere length regulation protein TEL2"/>
    <property type="match status" value="1"/>
</dbReference>
<feature type="domain" description="TELO2 ARM repeat" evidence="6">
    <location>
        <begin position="307"/>
        <end position="435"/>
    </location>
</feature>
<protein>
    <submittedName>
        <fullName evidence="8 9">Telomere length regulation protein TEL2 homolog</fullName>
    </submittedName>
</protein>
<dbReference type="SUPFAM" id="SSF48371">
    <property type="entry name" value="ARM repeat"/>
    <property type="match status" value="1"/>
</dbReference>
<dbReference type="InterPro" id="IPR016024">
    <property type="entry name" value="ARM-type_fold"/>
</dbReference>
<dbReference type="GO" id="GO:0051879">
    <property type="term" value="F:Hsp90 protein binding"/>
    <property type="evidence" value="ECO:0007669"/>
    <property type="project" value="TreeGrafter"/>
</dbReference>
<feature type="domain" description="Telomere length regulation protein conserved" evidence="5">
    <location>
        <begin position="536"/>
        <end position="644"/>
    </location>
</feature>
<dbReference type="GO" id="GO:0051083">
    <property type="term" value="P:'de novo' cotranslational protein folding"/>
    <property type="evidence" value="ECO:0007669"/>
    <property type="project" value="TreeGrafter"/>
</dbReference>
<evidence type="ECO:0000259" key="6">
    <source>
        <dbReference type="Pfam" id="PF25320"/>
    </source>
</evidence>
<evidence type="ECO:0000313" key="7">
    <source>
        <dbReference type="Proteomes" id="UP000515154"/>
    </source>
</evidence>
<sequence>MSKPEINGKVLNLLKELHVGLSSTDPYQVMSSLDTVVALISASKITAGDECNLTRRTQASSDPLLNQYFPSYGEKSQARSCFLQNHFSRFVDVLLSKLSLEWVEKLDKTKLDVALKIVFLRGNHSASFLCLMHHICSSSAGYKLNRCVLLLENFVTQHCLLDVMWAECVVEKGSFPQNDSVNQELVNAIISLPSRTANKLKDQNSLHFYPTSFTKLLCQDMLQVLHKAHQTVSNSEDCSLMFLCHLFASLCSSGYSDELWNGTLPELMKNAQESFLWQRLCKRLVTGAPDRSIESVIVPLLMKVPWYGIVEMFLGDVILERPKVKYLLCTKILLHRYFTNTILLQNILGYLASSSNRRPLFLQVIKNLVNVWGDTSAIRHTSYEQHYYISSAIVISNGFLSDKEDQSLRKDLVSSIMYGMQNHLESISGDIHRLGMVVTELMVAKLQLDGAELKFGYEMSDDIKTLQQLAIPPEKPKVAEKISEVSENITEPSENVTKKKDQEKISENQESDLDSDDDFEPFDMSHDKQEQKVKTPKYLRDCMEGLIGTEDPERVEACLKVAEELISSSHYGLTEIAAEFAKILLHLTESHSFSNLLECRLRALVALLVECPVETATYLTSQVYASNYNIRQRMDTLEVLAVAAQQLASPKKSAKDKKTVAENPIKVSLIQPEKATYNWREVVQKRIDSKTRRFGKGHNRQQPEVVVNRFSSVAGHFFYPLIKNYDRKDNCLDLLGEDCMVLERLLMTLGTVVYSAVNTMAVKRMGRCLLEFIWPLRYHPQSSVRRAILFGVSAVYLSVPSHVLLEEMEEDSFDFRQWLQDTVREDPDTECQKLAVQTMKILHSVMQQELSSNS</sequence>
<evidence type="ECO:0000256" key="4">
    <source>
        <dbReference type="SAM" id="MobiDB-lite"/>
    </source>
</evidence>
<comment type="similarity">
    <text evidence="2">Belongs to the TEL2 family.</text>
</comment>
<evidence type="ECO:0000256" key="2">
    <source>
        <dbReference type="ARBA" id="ARBA00006133"/>
    </source>
</evidence>
<evidence type="ECO:0000313" key="9">
    <source>
        <dbReference type="RefSeq" id="XP_036356883.1"/>
    </source>
</evidence>
<keyword evidence="7" id="KW-1185">Reference proteome</keyword>
<feature type="compositionally biased region" description="Acidic residues" evidence="4">
    <location>
        <begin position="509"/>
        <end position="521"/>
    </location>
</feature>
<dbReference type="RefSeq" id="XP_036356883.1">
    <property type="nucleotide sequence ID" value="XM_036500990.1"/>
</dbReference>